<gene>
    <name evidence="11" type="ORF">EXE59_06420</name>
</gene>
<evidence type="ECO:0000256" key="1">
    <source>
        <dbReference type="ARBA" id="ARBA00001946"/>
    </source>
</evidence>
<evidence type="ECO:0000256" key="3">
    <source>
        <dbReference type="ARBA" id="ARBA00022679"/>
    </source>
</evidence>
<dbReference type="Pfam" id="PF00781">
    <property type="entry name" value="DAGK_cat"/>
    <property type="match status" value="1"/>
</dbReference>
<dbReference type="InterPro" id="IPR017438">
    <property type="entry name" value="ATP-NAD_kinase_N"/>
</dbReference>
<keyword evidence="6" id="KW-0067">ATP-binding</keyword>
<evidence type="ECO:0000313" key="11">
    <source>
        <dbReference type="EMBL" id="TGN63623.1"/>
    </source>
</evidence>
<evidence type="ECO:0000259" key="10">
    <source>
        <dbReference type="PROSITE" id="PS50146"/>
    </source>
</evidence>
<keyword evidence="3" id="KW-0808">Transferase</keyword>
<dbReference type="Proteomes" id="UP000297496">
    <property type="component" value="Unassembled WGS sequence"/>
</dbReference>
<keyword evidence="8" id="KW-1208">Phospholipid metabolism</keyword>
<evidence type="ECO:0000256" key="5">
    <source>
        <dbReference type="ARBA" id="ARBA00022777"/>
    </source>
</evidence>
<feature type="domain" description="DAGKc" evidence="10">
    <location>
        <begin position="84"/>
        <end position="213"/>
    </location>
</feature>
<reference evidence="11 12" key="1">
    <citation type="submission" date="2019-04" db="EMBL/GenBank/DDBJ databases">
        <title>Three New Species of Nocardioides, Nocardioides euryhalodurans sp. nov., Nocardioides seonyuensis sp. nov. and Nocardioides eburneoflavus sp. nov. Isolated from Soil.</title>
        <authorList>
            <person name="Roh S.G."/>
            <person name="Lee C."/>
            <person name="Kim M.-K."/>
            <person name="Kim S.B."/>
        </authorList>
    </citation>
    <scope>NUCLEOTIDE SEQUENCE [LARGE SCALE GENOMIC DNA]</scope>
    <source>
        <strain evidence="11 12">MMS17-SY213</strain>
    </source>
</reference>
<dbReference type="InterPro" id="IPR045540">
    <property type="entry name" value="YegS/DAGK_C"/>
</dbReference>
<comment type="cofactor">
    <cofactor evidence="1">
        <name>Mg(2+)</name>
        <dbReference type="ChEBI" id="CHEBI:18420"/>
    </cofactor>
</comment>
<protein>
    <submittedName>
        <fullName evidence="11">Diacylglycerol kinase</fullName>
    </submittedName>
</protein>
<name>A0A4Z1CJ53_9ACTN</name>
<dbReference type="Gene3D" id="3.40.50.10330">
    <property type="entry name" value="Probable inorganic polyphosphate/atp-NAD kinase, domain 1"/>
    <property type="match status" value="1"/>
</dbReference>
<dbReference type="EMBL" id="SRRO01000001">
    <property type="protein sequence ID" value="TGN63623.1"/>
    <property type="molecule type" value="Genomic_DNA"/>
</dbReference>
<comment type="caution">
    <text evidence="11">The sequence shown here is derived from an EMBL/GenBank/DDBJ whole genome shotgun (WGS) entry which is preliminary data.</text>
</comment>
<dbReference type="GO" id="GO:0005524">
    <property type="term" value="F:ATP binding"/>
    <property type="evidence" value="ECO:0007669"/>
    <property type="project" value="UniProtKB-KW"/>
</dbReference>
<keyword evidence="4" id="KW-0547">Nucleotide-binding</keyword>
<evidence type="ECO:0000256" key="8">
    <source>
        <dbReference type="ARBA" id="ARBA00023264"/>
    </source>
</evidence>
<dbReference type="InterPro" id="IPR016064">
    <property type="entry name" value="NAD/diacylglycerol_kinase_sf"/>
</dbReference>
<accession>A0A4Z1CJ53</accession>
<organism evidence="11 12">
    <name type="scientific">Nocardioides eburneiflavus</name>
    <dbReference type="NCBI Taxonomy" id="2518372"/>
    <lineage>
        <taxon>Bacteria</taxon>
        <taxon>Bacillati</taxon>
        <taxon>Actinomycetota</taxon>
        <taxon>Actinomycetes</taxon>
        <taxon>Propionibacteriales</taxon>
        <taxon>Nocardioidaceae</taxon>
        <taxon>Nocardioides</taxon>
    </lineage>
</organism>
<dbReference type="PROSITE" id="PS50146">
    <property type="entry name" value="DAGK"/>
    <property type="match status" value="1"/>
</dbReference>
<dbReference type="Pfam" id="PF19279">
    <property type="entry name" value="YegS_C"/>
    <property type="match status" value="1"/>
</dbReference>
<dbReference type="GO" id="GO:0008654">
    <property type="term" value="P:phospholipid biosynthetic process"/>
    <property type="evidence" value="ECO:0007669"/>
    <property type="project" value="UniProtKB-KW"/>
</dbReference>
<sequence length="388" mass="40923">MGSVVASRSVALPLPSSPHWAPSTTIAGISALLCLFGRWSRNAKAPGTRHRGSCDATLPHPGRTPARARPQGWDAAVTPWASVRLVRALLVITNAEAGTSDEERLAEALAVLREQASVEVAKTSNPGELDGVLHRAGGRTVVVAGGDGSLHAVVTALHKRHELADTTLGLLPMGTGNDFARSNDIPLEVADAARLVLDGEPRGVDLLVDEVGNVVVNNVHVGVGAQASRKGARWKGRLGSVGVGKVNLGKLGYPIGAALSAFHPPSWRMRVEIDGRVVNDVDRPVLMVAIGNGGNVGGGTELNPDADTEDGLLDVMISRAVKPMAKLGYVARLRKGEHEERDDVLSLRGTSVKVSGDEFWLSADGEVSGPERSRSWRLERAAYSMILP</sequence>
<dbReference type="SMART" id="SM00046">
    <property type="entry name" value="DAGKc"/>
    <property type="match status" value="1"/>
</dbReference>
<dbReference type="InterPro" id="IPR050187">
    <property type="entry name" value="Lipid_Phosphate_FormReg"/>
</dbReference>
<evidence type="ECO:0000313" key="12">
    <source>
        <dbReference type="Proteomes" id="UP000297496"/>
    </source>
</evidence>
<dbReference type="SUPFAM" id="SSF111331">
    <property type="entry name" value="NAD kinase/diacylglycerol kinase-like"/>
    <property type="match status" value="1"/>
</dbReference>
<dbReference type="GO" id="GO:0016301">
    <property type="term" value="F:kinase activity"/>
    <property type="evidence" value="ECO:0007669"/>
    <property type="project" value="UniProtKB-KW"/>
</dbReference>
<comment type="similarity">
    <text evidence="2">Belongs to the diacylglycerol/lipid kinase family.</text>
</comment>
<keyword evidence="5 11" id="KW-0418">Kinase</keyword>
<evidence type="ECO:0000256" key="6">
    <source>
        <dbReference type="ARBA" id="ARBA00022840"/>
    </source>
</evidence>
<dbReference type="PANTHER" id="PTHR12358">
    <property type="entry name" value="SPHINGOSINE KINASE"/>
    <property type="match status" value="1"/>
</dbReference>
<evidence type="ECO:0000256" key="9">
    <source>
        <dbReference type="SAM" id="MobiDB-lite"/>
    </source>
</evidence>
<dbReference type="Gene3D" id="2.60.200.40">
    <property type="match status" value="1"/>
</dbReference>
<evidence type="ECO:0000256" key="2">
    <source>
        <dbReference type="ARBA" id="ARBA00005983"/>
    </source>
</evidence>
<dbReference type="AlphaFoldDB" id="A0A4Z1CJ53"/>
<evidence type="ECO:0000256" key="4">
    <source>
        <dbReference type="ARBA" id="ARBA00022741"/>
    </source>
</evidence>
<evidence type="ECO:0000256" key="7">
    <source>
        <dbReference type="ARBA" id="ARBA00023209"/>
    </source>
</evidence>
<keyword evidence="7" id="KW-0443">Lipid metabolism</keyword>
<keyword evidence="7" id="KW-0594">Phospholipid biosynthesis</keyword>
<feature type="region of interest" description="Disordered" evidence="9">
    <location>
        <begin position="44"/>
        <end position="70"/>
    </location>
</feature>
<keyword evidence="7" id="KW-0444">Lipid biosynthesis</keyword>
<dbReference type="OrthoDB" id="142078at2"/>
<keyword evidence="12" id="KW-1185">Reference proteome</keyword>
<dbReference type="PANTHER" id="PTHR12358:SF54">
    <property type="entry name" value="SPHINGOSINE KINASE RELATED PROTEIN"/>
    <property type="match status" value="1"/>
</dbReference>
<proteinExistence type="inferred from homology"/>
<dbReference type="InterPro" id="IPR001206">
    <property type="entry name" value="Diacylglycerol_kinase_cat_dom"/>
</dbReference>